<keyword evidence="4" id="KW-1185">Reference proteome</keyword>
<reference evidence="3" key="1">
    <citation type="journal article" date="2023" name="Mol. Phylogenet. Evol.">
        <title>Genome-scale phylogeny and comparative genomics of the fungal order Sordariales.</title>
        <authorList>
            <person name="Hensen N."/>
            <person name="Bonometti L."/>
            <person name="Westerberg I."/>
            <person name="Brannstrom I.O."/>
            <person name="Guillou S."/>
            <person name="Cros-Aarteil S."/>
            <person name="Calhoun S."/>
            <person name="Haridas S."/>
            <person name="Kuo A."/>
            <person name="Mondo S."/>
            <person name="Pangilinan J."/>
            <person name="Riley R."/>
            <person name="LaButti K."/>
            <person name="Andreopoulos B."/>
            <person name="Lipzen A."/>
            <person name="Chen C."/>
            <person name="Yan M."/>
            <person name="Daum C."/>
            <person name="Ng V."/>
            <person name="Clum A."/>
            <person name="Steindorff A."/>
            <person name="Ohm R.A."/>
            <person name="Martin F."/>
            <person name="Silar P."/>
            <person name="Natvig D.O."/>
            <person name="Lalanne C."/>
            <person name="Gautier V."/>
            <person name="Ament-Velasquez S.L."/>
            <person name="Kruys A."/>
            <person name="Hutchinson M.I."/>
            <person name="Powell A.J."/>
            <person name="Barry K."/>
            <person name="Miller A.N."/>
            <person name="Grigoriev I.V."/>
            <person name="Debuchy R."/>
            <person name="Gladieux P."/>
            <person name="Hiltunen Thoren M."/>
            <person name="Johannesson H."/>
        </authorList>
    </citation>
    <scope>NUCLEOTIDE SEQUENCE</scope>
    <source>
        <strain evidence="3">CBS 955.72</strain>
    </source>
</reference>
<name>A0AAJ0HS75_9PEZI</name>
<sequence>MARLHLIILSEFVVVILVWDRALFALFRLIFQVRQTLPDIWRDTSVELRMLASSMSLMLEVHLRRMLQDLFQGIGFREEHSRTWSNCIHAVLTAFFATLRRSPISGSRWLRHQVLDGLLDHLLNPRQGRRARLRSPDASLPGYKYKRLSGSRAIRLITLTPHNAKDEVPITCAMEEVPLTCAPSFTALSYAWDSEDGNEQIICDGALITVTKNCVAALRNIREDSTRTERRLWVDAICINQAATATAEKNQQISIMGDIYKTAANVRVWLGEQDDSSSLVCNYFAKVSGVDDETLAWKDSEHDARKVGLDMARTWPHLSKSMADFFRRSWFTRAWPVQEVTLPQPGRVTVVCGGAHLTLEYIRLGWNVLRELDVLPASANLDQAVALQFYLADAIALKRGLAVKRGLNPPRLYANLNTEKDSDFDKPLLKDLSEFSFTSVMNSMRFKACRDPKDRFFSLYGVFQELEVDHDIPISMWAQTDAQVIKAVAQACFKLDGNLDAIRLAQLPDPYLRLSDNLLISARRNPYDGLSTSIFAMTGRVLGVATNVIARRDVCYNPANDWLVDLPSWVPDWTQPISASIDPARHISLLDTFIPALLPPSPDKVRYNIDGQCLNVEAKILGLVTDIGTVDSVQLLWQVFSSTFIPRKGNLAPDPAISALTETAINLVWRSHMTQIFVSMRMAIRTLDIFDIMSYAGAAYTSSYFTTRSHRFLCTRFPSVASCPTDGHHMQLSRGWTVQPMTETQAISQAVQVFLKGRTWINRDMWRQSSGDILFTIGGVMWEFRVSLIETLFGTRYDEVEWTLVVPVLGHLISAAMQAAAVFIGDTALFLFAWSLGALANIGFMVAFVVWAWKILVLPVLVVLALRAYRSPAQFLSSIFRIARFRQPGAYSQGMHFFVTDTGITGSTSGPVASNDCLALIRGSAGHLVLRPSTNGYVVVGASYVGSRPGADEVVAKETWANIRVS</sequence>
<dbReference type="InterPro" id="IPR052895">
    <property type="entry name" value="HetReg/Transcr_Mod"/>
</dbReference>
<keyword evidence="1" id="KW-0472">Membrane</keyword>
<reference evidence="3" key="2">
    <citation type="submission" date="2023-06" db="EMBL/GenBank/DDBJ databases">
        <authorList>
            <consortium name="Lawrence Berkeley National Laboratory"/>
            <person name="Haridas S."/>
            <person name="Hensen N."/>
            <person name="Bonometti L."/>
            <person name="Westerberg I."/>
            <person name="Brannstrom I.O."/>
            <person name="Guillou S."/>
            <person name="Cros-Aarteil S."/>
            <person name="Calhoun S."/>
            <person name="Kuo A."/>
            <person name="Mondo S."/>
            <person name="Pangilinan J."/>
            <person name="Riley R."/>
            <person name="Labutti K."/>
            <person name="Andreopoulos B."/>
            <person name="Lipzen A."/>
            <person name="Chen C."/>
            <person name="Yanf M."/>
            <person name="Daum C."/>
            <person name="Ng V."/>
            <person name="Clum A."/>
            <person name="Steindorff A."/>
            <person name="Ohm R."/>
            <person name="Martin F."/>
            <person name="Silar P."/>
            <person name="Natvig D."/>
            <person name="Lalanne C."/>
            <person name="Gautier V."/>
            <person name="Ament-Velasquez S.L."/>
            <person name="Kruys A."/>
            <person name="Hutchinson M.I."/>
            <person name="Powell A.J."/>
            <person name="Barry K."/>
            <person name="Miller A.N."/>
            <person name="Grigoriev I.V."/>
            <person name="Debuchy R."/>
            <person name="Gladieux P."/>
            <person name="Thoren M.H."/>
            <person name="Johannesson H."/>
        </authorList>
    </citation>
    <scope>NUCLEOTIDE SEQUENCE</scope>
    <source>
        <strain evidence="3">CBS 955.72</strain>
    </source>
</reference>
<protein>
    <submittedName>
        <fullName evidence="3">Heterokaryon incompatibility protein-domain-containing protein</fullName>
    </submittedName>
</protein>
<evidence type="ECO:0000313" key="4">
    <source>
        <dbReference type="Proteomes" id="UP001275084"/>
    </source>
</evidence>
<dbReference type="InterPro" id="IPR010730">
    <property type="entry name" value="HET"/>
</dbReference>
<organism evidence="3 4">
    <name type="scientific">Lasiosphaeria hispida</name>
    <dbReference type="NCBI Taxonomy" id="260671"/>
    <lineage>
        <taxon>Eukaryota</taxon>
        <taxon>Fungi</taxon>
        <taxon>Dikarya</taxon>
        <taxon>Ascomycota</taxon>
        <taxon>Pezizomycotina</taxon>
        <taxon>Sordariomycetes</taxon>
        <taxon>Sordariomycetidae</taxon>
        <taxon>Sordariales</taxon>
        <taxon>Lasiosphaeriaceae</taxon>
        <taxon>Lasiosphaeria</taxon>
    </lineage>
</organism>
<feature type="transmembrane region" description="Helical" evidence="1">
    <location>
        <begin position="842"/>
        <end position="866"/>
    </location>
</feature>
<gene>
    <name evidence="3" type="ORF">B0T25DRAFT_535746</name>
</gene>
<dbReference type="EMBL" id="JAUIQD010000002">
    <property type="protein sequence ID" value="KAK3360491.1"/>
    <property type="molecule type" value="Genomic_DNA"/>
</dbReference>
<proteinExistence type="predicted"/>
<comment type="caution">
    <text evidence="3">The sequence shown here is derived from an EMBL/GenBank/DDBJ whole genome shotgun (WGS) entry which is preliminary data.</text>
</comment>
<evidence type="ECO:0000313" key="3">
    <source>
        <dbReference type="EMBL" id="KAK3360491.1"/>
    </source>
</evidence>
<dbReference type="PANTHER" id="PTHR24148">
    <property type="entry name" value="ANKYRIN REPEAT DOMAIN-CONTAINING PROTEIN 39 HOMOLOG-RELATED"/>
    <property type="match status" value="1"/>
</dbReference>
<dbReference type="Proteomes" id="UP001275084">
    <property type="component" value="Unassembled WGS sequence"/>
</dbReference>
<dbReference type="PANTHER" id="PTHR24148:SF64">
    <property type="entry name" value="HETEROKARYON INCOMPATIBILITY DOMAIN-CONTAINING PROTEIN"/>
    <property type="match status" value="1"/>
</dbReference>
<evidence type="ECO:0000259" key="2">
    <source>
        <dbReference type="Pfam" id="PF06985"/>
    </source>
</evidence>
<feature type="domain" description="Heterokaryon incompatibility" evidence="2">
    <location>
        <begin position="185"/>
        <end position="339"/>
    </location>
</feature>
<dbReference type="AlphaFoldDB" id="A0AAJ0HS75"/>
<evidence type="ECO:0000256" key="1">
    <source>
        <dbReference type="SAM" id="Phobius"/>
    </source>
</evidence>
<accession>A0AAJ0HS75</accession>
<keyword evidence="1" id="KW-1133">Transmembrane helix</keyword>
<keyword evidence="1" id="KW-0812">Transmembrane</keyword>
<dbReference type="Pfam" id="PF06985">
    <property type="entry name" value="HET"/>
    <property type="match status" value="1"/>
</dbReference>